<dbReference type="PANTHER" id="PTHR37841">
    <property type="entry name" value="GLR2918 PROTEIN"/>
    <property type="match status" value="1"/>
</dbReference>
<proteinExistence type="predicted"/>
<gene>
    <name evidence="1" type="ORF">FYJ73_02990</name>
</gene>
<evidence type="ECO:0000313" key="2">
    <source>
        <dbReference type="Proteomes" id="UP000438914"/>
    </source>
</evidence>
<sequence>MSTIQYENIIQLEGTANSIVFRNGKWALADAEGKPLTDFLYDKIAPLGEDFFKAGIYVKSNDGSLIVESLDTRMVYAIIDKTGKTHVGLEKDYNYISDFHEGECTVAKNGRCGIIDFDGNLIIACKYKYVQPLGEGHYLLSSDDPDNRYAIIIDKNDNVLIPSDMQFRSIGEFHKGVAIASYSTTEGLRWGLIDDRGRCMANLNYQYIQYWSDGYYLVERGSKKNLINQKGELVLNEWFNDIYEIHHGFFIFGNTIRKTKTTPTRYVRGVASVQGDIVFPMIFERVRWSDDYSYIYAELGTTPYILTLDGSIYDPAGSNLPQKLEINDKTFLENTLNWVLPGLQFFYRDTDAISNAKQIYHKGQTLRAGFYVDATTKLLKPLHRTRFIIASAHAARLFEIDKYIEANSNVGKWNLAIFHYNSYFKVMDVYETPTCTQVFLLHLPMSAALLLGDTDLNFIDKASGTEKTLTQLARQSLDDKLTMDYHPRSFDEDLCQRMKAPVGLDNSLTPYPLSAEPEPSDQNEAAFSNMIHEIAQDEDINYKVEVKDNFDWTGPKGTVCEGCIYTRGIPEDASGCGRLFKKSFREHVVKGYCEFRKIDLFIPSEFEERRKRETIEACEKAEKQSDVFAISLLREFVKEKLDGNIDKLRTYDLYSLRNDEKYGNSDFARANIVKAIVALAFADVWPGLSVQSIEEYKYWVDAISDNTRLLGARILDMYYKGLESWDAPKELQQRALDCGKLFYSVGDLIVWPNKMNDYKEAFDSYYDGTKYKGYMDQYLNAIYCAMTGQARPDFHMQGLLYKNRKVMTAYKGYDGFKRLVDNLFLTDFVDEEYQPKHIFAGVWSYMKGLDQQTYFKAVDEYIDFCNAFIPKRADKIIMKLKRLLDN</sequence>
<protein>
    <recommendedName>
        <fullName evidence="3">WG repeat-containing protein</fullName>
    </recommendedName>
</protein>
<evidence type="ECO:0008006" key="3">
    <source>
        <dbReference type="Google" id="ProtNLM"/>
    </source>
</evidence>
<name>A0A7K0KCJ8_9BACT</name>
<organism evidence="1 2">
    <name type="scientific">Hallella mizrahii</name>
    <dbReference type="NCBI Taxonomy" id="2606637"/>
    <lineage>
        <taxon>Bacteria</taxon>
        <taxon>Pseudomonadati</taxon>
        <taxon>Bacteroidota</taxon>
        <taxon>Bacteroidia</taxon>
        <taxon>Bacteroidales</taxon>
        <taxon>Prevotellaceae</taxon>
        <taxon>Hallella</taxon>
    </lineage>
</organism>
<accession>A0A7K0KCJ8</accession>
<reference evidence="1 2" key="1">
    <citation type="submission" date="2019-08" db="EMBL/GenBank/DDBJ databases">
        <title>In-depth cultivation of the pig gut microbiome towards novel bacterial diversity and tailored functional studies.</title>
        <authorList>
            <person name="Wylensek D."/>
            <person name="Hitch T.C.A."/>
            <person name="Clavel T."/>
        </authorList>
    </citation>
    <scope>NUCLEOTIDE SEQUENCE [LARGE SCALE GENOMIC DNA]</scope>
    <source>
        <strain evidence="1 2">LKV-178-WT-2A</strain>
    </source>
</reference>
<dbReference type="EMBL" id="VUNG01000004">
    <property type="protein sequence ID" value="MST83653.1"/>
    <property type="molecule type" value="Genomic_DNA"/>
</dbReference>
<dbReference type="Proteomes" id="UP000438914">
    <property type="component" value="Unassembled WGS sequence"/>
</dbReference>
<dbReference type="Pfam" id="PF14903">
    <property type="entry name" value="WG_beta_rep"/>
    <property type="match status" value="2"/>
</dbReference>
<keyword evidence="2" id="KW-1185">Reference proteome</keyword>
<evidence type="ECO:0000313" key="1">
    <source>
        <dbReference type="EMBL" id="MST83653.1"/>
    </source>
</evidence>
<dbReference type="PANTHER" id="PTHR37841:SF1">
    <property type="entry name" value="DUF3298 DOMAIN-CONTAINING PROTEIN"/>
    <property type="match status" value="1"/>
</dbReference>
<dbReference type="AlphaFoldDB" id="A0A7K0KCJ8"/>
<comment type="caution">
    <text evidence="1">The sequence shown here is derived from an EMBL/GenBank/DDBJ whole genome shotgun (WGS) entry which is preliminary data.</text>
</comment>
<dbReference type="InterPro" id="IPR032774">
    <property type="entry name" value="WG_beta_rep"/>
</dbReference>
<dbReference type="RefSeq" id="WP_154533234.1">
    <property type="nucleotide sequence ID" value="NZ_VUNG01000004.1"/>
</dbReference>